<feature type="compositionally biased region" description="Basic residues" evidence="1">
    <location>
        <begin position="393"/>
        <end position="406"/>
    </location>
</feature>
<proteinExistence type="predicted"/>
<gene>
    <name evidence="4" type="primary">dnaJ_44</name>
    <name evidence="4" type="ORF">g.51041</name>
</gene>
<dbReference type="GO" id="GO:0005783">
    <property type="term" value="C:endoplasmic reticulum"/>
    <property type="evidence" value="ECO:0007669"/>
    <property type="project" value="UniProtKB-ARBA"/>
</dbReference>
<feature type="region of interest" description="Disordered" evidence="1">
    <location>
        <begin position="309"/>
        <end position="414"/>
    </location>
</feature>
<feature type="compositionally biased region" description="Basic and acidic residues" evidence="1">
    <location>
        <begin position="338"/>
        <end position="350"/>
    </location>
</feature>
<sequence length="491" mass="51576">LSSLLSPLVLVSSLLLSSLLLTLAAEMERGGEGGGRAEAVRLLGIAEQLLDARDLARSRSFCERAIEADPLLDGADRVLAAADVLLAAQRSRINNHVDWYAVLQLDASPAGRPAPPAVRLQYRRLALLLRPDPRRGDGAAGATGGGGFQSFFLSSPSAAASASASSSSAAVDEAFKLVSEAWGVLSDPAKRELFDKEIDIATAAHQGADGGGIGDGSSKKSQAEAEADAVGAFWTACSSCCYVHQYARGYEGRALLCHNCRKAFQATEMASPPPVVPGKDMYFCAWGLFPLGFPGGPNFVPGSAPGLQLGHGASGEPWRQSSLFQGFPWGPQGPSPVDRTDGWEDVESRGAAKRQTRRSSAAKRGKANGTVGSENDLFSSTSGTPFSFDMPPKKPRKKVMAKRQKKQVASADVDAGNKEIAEPRKGVEAEADAKNPQKAGCPRTIGVSAEDLNLNFAIDVNAAAAIIESMGNDPGDNSQKWFEAIFGGSYP</sequence>
<name>A0A1D1ZKS5_9ARAE</name>
<dbReference type="SUPFAM" id="SSF46565">
    <property type="entry name" value="Chaperone J-domain"/>
    <property type="match status" value="1"/>
</dbReference>
<feature type="domain" description="J" evidence="3">
    <location>
        <begin position="98"/>
        <end position="198"/>
    </location>
</feature>
<dbReference type="InterPro" id="IPR001623">
    <property type="entry name" value="DnaJ_domain"/>
</dbReference>
<protein>
    <submittedName>
        <fullName evidence="4">Chaperone protein DnaJ</fullName>
    </submittedName>
</protein>
<dbReference type="CDD" id="cd06257">
    <property type="entry name" value="DnaJ"/>
    <property type="match status" value="1"/>
</dbReference>
<dbReference type="AlphaFoldDB" id="A0A1D1ZKS5"/>
<dbReference type="InterPro" id="IPR053052">
    <property type="entry name" value="Imprinting_Balance_Reg"/>
</dbReference>
<accession>A0A1D1ZKS5</accession>
<reference evidence="4" key="1">
    <citation type="submission" date="2015-07" db="EMBL/GenBank/DDBJ databases">
        <title>Transcriptome Assembly of Anthurium amnicola.</title>
        <authorList>
            <person name="Suzuki J."/>
        </authorList>
    </citation>
    <scope>NUCLEOTIDE SEQUENCE</scope>
</reference>
<feature type="non-terminal residue" evidence="4">
    <location>
        <position position="1"/>
    </location>
</feature>
<dbReference type="InterPro" id="IPR036869">
    <property type="entry name" value="J_dom_sf"/>
</dbReference>
<organism evidence="4">
    <name type="scientific">Anthurium amnicola</name>
    <dbReference type="NCBI Taxonomy" id="1678845"/>
    <lineage>
        <taxon>Eukaryota</taxon>
        <taxon>Viridiplantae</taxon>
        <taxon>Streptophyta</taxon>
        <taxon>Embryophyta</taxon>
        <taxon>Tracheophyta</taxon>
        <taxon>Spermatophyta</taxon>
        <taxon>Magnoliopsida</taxon>
        <taxon>Liliopsida</taxon>
        <taxon>Araceae</taxon>
        <taxon>Pothoideae</taxon>
        <taxon>Potheae</taxon>
        <taxon>Anthurium</taxon>
    </lineage>
</organism>
<dbReference type="PANTHER" id="PTHR45496">
    <property type="entry name" value="CHAPERONE DNAJ-DOMAIN SUPERFAMILY PROTEIN"/>
    <property type="match status" value="1"/>
</dbReference>
<keyword evidence="2" id="KW-0732">Signal</keyword>
<feature type="compositionally biased region" description="Basic residues" evidence="1">
    <location>
        <begin position="351"/>
        <end position="366"/>
    </location>
</feature>
<evidence type="ECO:0000259" key="3">
    <source>
        <dbReference type="PROSITE" id="PS50076"/>
    </source>
</evidence>
<evidence type="ECO:0000256" key="2">
    <source>
        <dbReference type="SAM" id="SignalP"/>
    </source>
</evidence>
<feature type="signal peptide" evidence="2">
    <location>
        <begin position="1"/>
        <end position="24"/>
    </location>
</feature>
<dbReference type="PROSITE" id="PS50076">
    <property type="entry name" value="DNAJ_2"/>
    <property type="match status" value="1"/>
</dbReference>
<evidence type="ECO:0000256" key="1">
    <source>
        <dbReference type="SAM" id="MobiDB-lite"/>
    </source>
</evidence>
<dbReference type="PANTHER" id="PTHR45496:SF1">
    <property type="entry name" value="CHAPERONE DNAJ-DOMAIN SUPERFAMILY PROTEIN"/>
    <property type="match status" value="1"/>
</dbReference>
<feature type="chain" id="PRO_5008901079" evidence="2">
    <location>
        <begin position="25"/>
        <end position="491"/>
    </location>
</feature>
<feature type="compositionally biased region" description="Polar residues" evidence="1">
    <location>
        <begin position="370"/>
        <end position="385"/>
    </location>
</feature>
<evidence type="ECO:0000313" key="4">
    <source>
        <dbReference type="EMBL" id="JAT67459.1"/>
    </source>
</evidence>
<dbReference type="EMBL" id="GDJX01000477">
    <property type="protein sequence ID" value="JAT67459.1"/>
    <property type="molecule type" value="Transcribed_RNA"/>
</dbReference>
<dbReference type="Gene3D" id="1.10.287.110">
    <property type="entry name" value="DnaJ domain"/>
    <property type="match status" value="1"/>
</dbReference>